<dbReference type="AlphaFoldDB" id="A0A420B780"/>
<protein>
    <submittedName>
        <fullName evidence="1">Uncharacterized protein</fullName>
    </submittedName>
</protein>
<dbReference type="Proteomes" id="UP000286246">
    <property type="component" value="Unassembled WGS sequence"/>
</dbReference>
<proteinExistence type="predicted"/>
<sequence>MTNTNLPTNKKIKIDIRKAIITFDGFFDLLSSQTCQLKSNPLPPRSAGIGNKQNCLVSWSLYKLDL</sequence>
<comment type="caution">
    <text evidence="1">The sequence shown here is derived from an EMBL/GenBank/DDBJ whole genome shotgun (WGS) entry which is preliminary data.</text>
</comment>
<accession>A0A420B780</accession>
<keyword evidence="2" id="KW-1185">Reference proteome</keyword>
<dbReference type="EMBL" id="RAPY01000002">
    <property type="protein sequence ID" value="RKE52567.1"/>
    <property type="molecule type" value="Genomic_DNA"/>
</dbReference>
<organism evidence="1 2">
    <name type="scientific">Sphingobacterium detergens</name>
    <dbReference type="NCBI Taxonomy" id="1145106"/>
    <lineage>
        <taxon>Bacteria</taxon>
        <taxon>Pseudomonadati</taxon>
        <taxon>Bacteroidota</taxon>
        <taxon>Sphingobacteriia</taxon>
        <taxon>Sphingobacteriales</taxon>
        <taxon>Sphingobacteriaceae</taxon>
        <taxon>Sphingobacterium</taxon>
    </lineage>
</organism>
<gene>
    <name evidence="1" type="ORF">DFQ12_2808</name>
</gene>
<reference evidence="1 2" key="1">
    <citation type="submission" date="2018-09" db="EMBL/GenBank/DDBJ databases">
        <title>Genomic Encyclopedia of Type Strains, Phase III (KMG-III): the genomes of soil and plant-associated and newly described type strains.</title>
        <authorList>
            <person name="Whitman W."/>
        </authorList>
    </citation>
    <scope>NUCLEOTIDE SEQUENCE [LARGE SCALE GENOMIC DNA]</scope>
    <source>
        <strain evidence="1 2">CECT 7938</strain>
    </source>
</reference>
<evidence type="ECO:0000313" key="1">
    <source>
        <dbReference type="EMBL" id="RKE52567.1"/>
    </source>
</evidence>
<name>A0A420B780_SPHD1</name>
<evidence type="ECO:0000313" key="2">
    <source>
        <dbReference type="Proteomes" id="UP000286246"/>
    </source>
</evidence>